<organism evidence="1 2">
    <name type="scientific">Batillaria attramentaria</name>
    <dbReference type="NCBI Taxonomy" id="370345"/>
    <lineage>
        <taxon>Eukaryota</taxon>
        <taxon>Metazoa</taxon>
        <taxon>Spiralia</taxon>
        <taxon>Lophotrochozoa</taxon>
        <taxon>Mollusca</taxon>
        <taxon>Gastropoda</taxon>
        <taxon>Caenogastropoda</taxon>
        <taxon>Sorbeoconcha</taxon>
        <taxon>Cerithioidea</taxon>
        <taxon>Batillariidae</taxon>
        <taxon>Batillaria</taxon>
    </lineage>
</organism>
<dbReference type="InterPro" id="IPR042838">
    <property type="entry name" value="KIAA1958"/>
</dbReference>
<dbReference type="PANTHER" id="PTHR46963">
    <property type="entry name" value="SIMILAR TO RIKEN CDNA E130308A19"/>
    <property type="match status" value="1"/>
</dbReference>
<dbReference type="EMBL" id="JACVVK020000067">
    <property type="protein sequence ID" value="KAK7496430.1"/>
    <property type="molecule type" value="Genomic_DNA"/>
</dbReference>
<dbReference type="Proteomes" id="UP001519460">
    <property type="component" value="Unassembled WGS sequence"/>
</dbReference>
<evidence type="ECO:0000313" key="1">
    <source>
        <dbReference type="EMBL" id="KAK7496430.1"/>
    </source>
</evidence>
<keyword evidence="2" id="KW-1185">Reference proteome</keyword>
<sequence>METKPECFECYSDVYRVSENRLSAKPVTTSVSQWNLCDYSHRLCTWSEHYQREIVIYVKTATAVGKRITLLQQYINKSHPTELRQIREIPPQELNVLLANFHVTGNDDEHELIPLSAFFASFHRHLAQKGYPVNIMKAQQFETMRRVLKAKQKWAHEDGIGSGLQHLQESHEPLSLKIAGPDVGRQARRTGHRSITSINSYSCLSEEQYRVLQNI</sequence>
<reference evidence="1 2" key="1">
    <citation type="journal article" date="2023" name="Sci. Data">
        <title>Genome assembly of the Korean intertidal mud-creeper Batillaria attramentaria.</title>
        <authorList>
            <person name="Patra A.K."/>
            <person name="Ho P.T."/>
            <person name="Jun S."/>
            <person name="Lee S.J."/>
            <person name="Kim Y."/>
            <person name="Won Y.J."/>
        </authorList>
    </citation>
    <scope>NUCLEOTIDE SEQUENCE [LARGE SCALE GENOMIC DNA]</scope>
    <source>
        <strain evidence="1">Wonlab-2016</strain>
    </source>
</reference>
<name>A0ABD0LAM8_9CAEN</name>
<dbReference type="AlphaFoldDB" id="A0ABD0LAM8"/>
<gene>
    <name evidence="1" type="ORF">BaRGS_00012352</name>
</gene>
<proteinExistence type="predicted"/>
<accession>A0ABD0LAM8</accession>
<protein>
    <submittedName>
        <fullName evidence="1">Uncharacterized protein</fullName>
    </submittedName>
</protein>
<evidence type="ECO:0000313" key="2">
    <source>
        <dbReference type="Proteomes" id="UP001519460"/>
    </source>
</evidence>
<comment type="caution">
    <text evidence="1">The sequence shown here is derived from an EMBL/GenBank/DDBJ whole genome shotgun (WGS) entry which is preliminary data.</text>
</comment>
<dbReference type="PANTHER" id="PTHR46963:SF2">
    <property type="match status" value="1"/>
</dbReference>